<feature type="transmembrane region" description="Helical" evidence="1">
    <location>
        <begin position="34"/>
        <end position="52"/>
    </location>
</feature>
<comment type="caution">
    <text evidence="2">The sequence shown here is derived from an EMBL/GenBank/DDBJ whole genome shotgun (WGS) entry which is preliminary data.</text>
</comment>
<organism evidence="2">
    <name type="scientific">marine sediment metagenome</name>
    <dbReference type="NCBI Taxonomy" id="412755"/>
    <lineage>
        <taxon>unclassified sequences</taxon>
        <taxon>metagenomes</taxon>
        <taxon>ecological metagenomes</taxon>
    </lineage>
</organism>
<sequence>MSLLAVFLVVFIGGPLVFRLLVRGKPDRRSLRALVLLAFICAVAGMAIRYGVAQYWGENLLASMGAIACIWLGWIAVLAFVTQMLRRAYPGPVTQRWTNVLGIVATTLPWFGLIWASTVAA</sequence>
<dbReference type="AlphaFoldDB" id="A0A0F9XEW8"/>
<evidence type="ECO:0000313" key="2">
    <source>
        <dbReference type="EMBL" id="KKN90373.1"/>
    </source>
</evidence>
<proteinExistence type="predicted"/>
<keyword evidence="1" id="KW-0472">Membrane</keyword>
<feature type="transmembrane region" description="Helical" evidence="1">
    <location>
        <begin position="6"/>
        <end position="22"/>
    </location>
</feature>
<keyword evidence="1" id="KW-1133">Transmembrane helix</keyword>
<feature type="transmembrane region" description="Helical" evidence="1">
    <location>
        <begin position="64"/>
        <end position="85"/>
    </location>
</feature>
<name>A0A0F9XEW8_9ZZZZ</name>
<dbReference type="EMBL" id="LAZR01000111">
    <property type="protein sequence ID" value="KKN90373.1"/>
    <property type="molecule type" value="Genomic_DNA"/>
</dbReference>
<keyword evidence="1" id="KW-0812">Transmembrane</keyword>
<protein>
    <submittedName>
        <fullName evidence="2">Uncharacterized protein</fullName>
    </submittedName>
</protein>
<gene>
    <name evidence="2" type="ORF">LCGC14_0229860</name>
</gene>
<reference evidence="2" key="1">
    <citation type="journal article" date="2015" name="Nature">
        <title>Complex archaea that bridge the gap between prokaryotes and eukaryotes.</title>
        <authorList>
            <person name="Spang A."/>
            <person name="Saw J.H."/>
            <person name="Jorgensen S.L."/>
            <person name="Zaremba-Niedzwiedzka K."/>
            <person name="Martijn J."/>
            <person name="Lind A.E."/>
            <person name="van Eijk R."/>
            <person name="Schleper C."/>
            <person name="Guy L."/>
            <person name="Ettema T.J."/>
        </authorList>
    </citation>
    <scope>NUCLEOTIDE SEQUENCE</scope>
</reference>
<evidence type="ECO:0000256" key="1">
    <source>
        <dbReference type="SAM" id="Phobius"/>
    </source>
</evidence>
<accession>A0A0F9XEW8</accession>
<feature type="transmembrane region" description="Helical" evidence="1">
    <location>
        <begin position="97"/>
        <end position="116"/>
    </location>
</feature>